<feature type="region of interest" description="Disordered" evidence="1">
    <location>
        <begin position="31"/>
        <end position="83"/>
    </location>
</feature>
<accession>A0A6U4LVP5</accession>
<proteinExistence type="predicted"/>
<feature type="transmembrane region" description="Helical" evidence="2">
    <location>
        <begin position="306"/>
        <end position="326"/>
    </location>
</feature>
<sequence>MQPPPMPPMWPPMQYGGMPMGGSPPYHPHGMHMTGMPYPPAGHPPEQPAAQDRPSKPANTSARGGAMPMPTAPSLEASPPASTGPLVARALDYDFDWSDRRWVDMDALPGPREPKEGFGLSTFCRQADVVGFLYWVVYVWLFPETEGADIVPKFVYFPEWMGQEGYEWKYKSLRIKQENGEVVTKRVAVRADSLPDQNWEMNVEGKLVRARKLADFWVVRRAAVVLHTLITGFFILESLDWAVSKCDPEGEIAADVPLVAIAAAIHPAAKWVFGTKLIRWVFNGGLRSPLRERVGVLCVRRFWKKLLHLAAFTQFWATAVLVFFVGSVRIRPNIECGAIPRIPDDFMAIPTSAGTGLNFLASWAIGETLVSYVMHVVGLNALMTCLQDHPNFHALIFK</sequence>
<feature type="compositionally biased region" description="Pro residues" evidence="1">
    <location>
        <begin position="37"/>
        <end position="47"/>
    </location>
</feature>
<evidence type="ECO:0000313" key="3">
    <source>
        <dbReference type="EMBL" id="CAD8759866.1"/>
    </source>
</evidence>
<gene>
    <name evidence="4" type="ORF">HAND00432_LOCUS30368</name>
    <name evidence="3" type="ORF">HAND1043_LOCUS26380</name>
</gene>
<keyword evidence="2" id="KW-0472">Membrane</keyword>
<keyword evidence="2" id="KW-1133">Transmembrane helix</keyword>
<dbReference type="AlphaFoldDB" id="A0A6U4LVP5"/>
<dbReference type="EMBL" id="HBFK01043433">
    <property type="protein sequence ID" value="CAD8759866.1"/>
    <property type="molecule type" value="Transcribed_RNA"/>
</dbReference>
<evidence type="ECO:0000256" key="1">
    <source>
        <dbReference type="SAM" id="MobiDB-lite"/>
    </source>
</evidence>
<evidence type="ECO:0000256" key="2">
    <source>
        <dbReference type="SAM" id="Phobius"/>
    </source>
</evidence>
<reference evidence="4" key="1">
    <citation type="submission" date="2021-01" db="EMBL/GenBank/DDBJ databases">
        <authorList>
            <person name="Corre E."/>
            <person name="Pelletier E."/>
            <person name="Niang G."/>
            <person name="Scheremetjew M."/>
            <person name="Finn R."/>
            <person name="Kale V."/>
            <person name="Holt S."/>
            <person name="Cochrane G."/>
            <person name="Meng A."/>
            <person name="Brown T."/>
            <person name="Cohen L."/>
        </authorList>
    </citation>
    <scope>NUCLEOTIDE SEQUENCE</scope>
    <source>
        <strain evidence="3">CCMP441</strain>
        <strain evidence="4">CCMP644</strain>
    </source>
</reference>
<dbReference type="EMBL" id="HBFX01050416">
    <property type="protein sequence ID" value="CAD8979358.1"/>
    <property type="molecule type" value="Transcribed_RNA"/>
</dbReference>
<name>A0A6U4LVP5_HEMAN</name>
<protein>
    <submittedName>
        <fullName evidence="4">Uncharacterized protein</fullName>
    </submittedName>
</protein>
<evidence type="ECO:0000313" key="4">
    <source>
        <dbReference type="EMBL" id="CAD8979358.1"/>
    </source>
</evidence>
<keyword evidence="2" id="KW-0812">Transmembrane</keyword>
<organism evidence="4">
    <name type="scientific">Hemiselmis andersenii</name>
    <name type="common">Cryptophyte alga</name>
    <dbReference type="NCBI Taxonomy" id="464988"/>
    <lineage>
        <taxon>Eukaryota</taxon>
        <taxon>Cryptophyceae</taxon>
        <taxon>Cryptomonadales</taxon>
        <taxon>Hemiselmidaceae</taxon>
        <taxon>Hemiselmis</taxon>
    </lineage>
</organism>